<dbReference type="InterPro" id="IPR017423">
    <property type="entry name" value="TRM6"/>
</dbReference>
<evidence type="ECO:0000256" key="7">
    <source>
        <dbReference type="SAM" id="MobiDB-lite"/>
    </source>
</evidence>
<dbReference type="GO" id="GO:0008168">
    <property type="term" value="F:methyltransferase activity"/>
    <property type="evidence" value="ECO:0007669"/>
    <property type="project" value="UniProtKB-KW"/>
</dbReference>
<dbReference type="PANTHER" id="PTHR12945:SF0">
    <property type="entry name" value="TRNA (ADENINE(58)-N(1))-METHYLTRANSFERASE NON-CATALYTIC SUBUNIT TRM6"/>
    <property type="match status" value="1"/>
</dbReference>
<keyword evidence="8" id="KW-0489">Methyltransferase</keyword>
<organism evidence="8 9">
    <name type="scientific">Mizuhopecten yessoensis</name>
    <name type="common">Japanese scallop</name>
    <name type="synonym">Patinopecten yessoensis</name>
    <dbReference type="NCBI Taxonomy" id="6573"/>
    <lineage>
        <taxon>Eukaryota</taxon>
        <taxon>Metazoa</taxon>
        <taxon>Spiralia</taxon>
        <taxon>Lophotrochozoa</taxon>
        <taxon>Mollusca</taxon>
        <taxon>Bivalvia</taxon>
        <taxon>Autobranchia</taxon>
        <taxon>Pteriomorphia</taxon>
        <taxon>Pectinida</taxon>
        <taxon>Pectinoidea</taxon>
        <taxon>Pectinidae</taxon>
        <taxon>Mizuhopecten</taxon>
    </lineage>
</organism>
<feature type="compositionally biased region" description="Polar residues" evidence="7">
    <location>
        <begin position="267"/>
        <end position="284"/>
    </location>
</feature>
<evidence type="ECO:0000256" key="1">
    <source>
        <dbReference type="ARBA" id="ARBA00004123"/>
    </source>
</evidence>
<evidence type="ECO:0000313" key="8">
    <source>
        <dbReference type="EMBL" id="OWF38416.1"/>
    </source>
</evidence>
<sequence>MASDTSAAGSIPDNLSTQHIIKEGDQVILKKGKNIKVFQIKKRRQVWLEKAKFTLDGTIGHPYGTTFEVKNGKMIKVEKSILPEKEALAEGGKDNRDLLDQDSNQKLTRDDIEKMKKDGIKGKEIIDQLIENSSTFQSKTVFAQAKWIKKKKIKHLLEFTILKPSARLLCEMHHTKNPSRICFMRVDSLAQILSRGNVRAHSTVAVVDTCMGLVVGAVMERLGGFGKVIHFHQGITPVRPAMDSFDFPAEILNNLYSYPLDRVNSIESDQTKPDISSGTKSSNGAACVEKSPGEISSQSFTEKLEDVSTPSQETGEDTSAQGDTAKSVDMSTPSQETTSNVENTEDGADDINSQEIPGCSENMEIEEEDKPVKTDMEQRKRKGIDRETNRQLREQKIQEARDVILEKNIDCLIVACKFHPTPIVLALLKYVAPSRPIVVFGQYKEPILDCYEYLRKDGGMVNYRVSEAWLREYQVMEMRTHPVISMSGGGGYLLTATTVAKSDTPK</sequence>
<dbReference type="Pfam" id="PF04189">
    <property type="entry name" value="Gcd10p"/>
    <property type="match status" value="1"/>
</dbReference>
<comment type="caution">
    <text evidence="8">The sequence shown here is derived from an EMBL/GenBank/DDBJ whole genome shotgun (WGS) entry which is preliminary data.</text>
</comment>
<dbReference type="InterPro" id="IPR029063">
    <property type="entry name" value="SAM-dependent_MTases_sf"/>
</dbReference>
<name>A0A210PPN5_MIZYE</name>
<feature type="compositionally biased region" description="Polar residues" evidence="7">
    <location>
        <begin position="308"/>
        <end position="342"/>
    </location>
</feature>
<dbReference type="GO" id="GO:0030488">
    <property type="term" value="P:tRNA methylation"/>
    <property type="evidence" value="ECO:0007669"/>
    <property type="project" value="InterPro"/>
</dbReference>
<gene>
    <name evidence="8" type="ORF">KP79_PYT10707</name>
</gene>
<feature type="compositionally biased region" description="Basic and acidic residues" evidence="7">
    <location>
        <begin position="370"/>
        <end position="387"/>
    </location>
</feature>
<protein>
    <recommendedName>
        <fullName evidence="3">tRNA (adenine(58)-N(1))-methyltransferase non-catalytic subunit TRM6</fullName>
    </recommendedName>
    <alternativeName>
        <fullName evidence="6">tRNA(m1A58)-methyltransferase subunit TRM6</fullName>
    </alternativeName>
</protein>
<dbReference type="Proteomes" id="UP000242188">
    <property type="component" value="Unassembled WGS sequence"/>
</dbReference>
<dbReference type="Gene3D" id="3.40.50.150">
    <property type="entry name" value="Vaccinia Virus protein VP39"/>
    <property type="match status" value="1"/>
</dbReference>
<accession>A0A210PPN5</accession>
<keyword evidence="4" id="KW-0819">tRNA processing</keyword>
<comment type="similarity">
    <text evidence="2">Belongs to the TRM6/GCD10 family.</text>
</comment>
<dbReference type="InterPro" id="IPR018247">
    <property type="entry name" value="EF_Hand_1_Ca_BS"/>
</dbReference>
<evidence type="ECO:0000256" key="6">
    <source>
        <dbReference type="ARBA" id="ARBA00032319"/>
    </source>
</evidence>
<dbReference type="PROSITE" id="PS00018">
    <property type="entry name" value="EF_HAND_1"/>
    <property type="match status" value="1"/>
</dbReference>
<evidence type="ECO:0000313" key="9">
    <source>
        <dbReference type="Proteomes" id="UP000242188"/>
    </source>
</evidence>
<proteinExistence type="inferred from homology"/>
<dbReference type="AlphaFoldDB" id="A0A210PPN5"/>
<evidence type="ECO:0000256" key="5">
    <source>
        <dbReference type="ARBA" id="ARBA00023242"/>
    </source>
</evidence>
<comment type="subcellular location">
    <subcellularLocation>
        <location evidence="1">Nucleus</location>
    </subcellularLocation>
</comment>
<evidence type="ECO:0000256" key="3">
    <source>
        <dbReference type="ARBA" id="ARBA00021704"/>
    </source>
</evidence>
<keyword evidence="9" id="KW-1185">Reference proteome</keyword>
<keyword evidence="8" id="KW-0808">Transferase</keyword>
<keyword evidence="5" id="KW-0539">Nucleus</keyword>
<evidence type="ECO:0000256" key="4">
    <source>
        <dbReference type="ARBA" id="ARBA00022694"/>
    </source>
</evidence>
<dbReference type="GO" id="GO:0031515">
    <property type="term" value="C:tRNA (m1A) methyltransferase complex"/>
    <property type="evidence" value="ECO:0007669"/>
    <property type="project" value="InterPro"/>
</dbReference>
<dbReference type="EMBL" id="NEDP02005568">
    <property type="protein sequence ID" value="OWF38416.1"/>
    <property type="molecule type" value="Genomic_DNA"/>
</dbReference>
<dbReference type="PIRSF" id="PIRSF038170">
    <property type="entry name" value="tRNA_m1A_mtfrase"/>
    <property type="match status" value="1"/>
</dbReference>
<dbReference type="GO" id="GO:0005634">
    <property type="term" value="C:nucleus"/>
    <property type="evidence" value="ECO:0007669"/>
    <property type="project" value="UniProtKB-SubCell"/>
</dbReference>
<evidence type="ECO:0000256" key="2">
    <source>
        <dbReference type="ARBA" id="ARBA00008320"/>
    </source>
</evidence>
<feature type="region of interest" description="Disordered" evidence="7">
    <location>
        <begin position="267"/>
        <end position="387"/>
    </location>
</feature>
<reference evidence="8 9" key="1">
    <citation type="journal article" date="2017" name="Nat. Ecol. Evol.">
        <title>Scallop genome provides insights into evolution of bilaterian karyotype and development.</title>
        <authorList>
            <person name="Wang S."/>
            <person name="Zhang J."/>
            <person name="Jiao W."/>
            <person name="Li J."/>
            <person name="Xun X."/>
            <person name="Sun Y."/>
            <person name="Guo X."/>
            <person name="Huan P."/>
            <person name="Dong B."/>
            <person name="Zhang L."/>
            <person name="Hu X."/>
            <person name="Sun X."/>
            <person name="Wang J."/>
            <person name="Zhao C."/>
            <person name="Wang Y."/>
            <person name="Wang D."/>
            <person name="Huang X."/>
            <person name="Wang R."/>
            <person name="Lv J."/>
            <person name="Li Y."/>
            <person name="Zhang Z."/>
            <person name="Liu B."/>
            <person name="Lu W."/>
            <person name="Hui Y."/>
            <person name="Liang J."/>
            <person name="Zhou Z."/>
            <person name="Hou R."/>
            <person name="Li X."/>
            <person name="Liu Y."/>
            <person name="Li H."/>
            <person name="Ning X."/>
            <person name="Lin Y."/>
            <person name="Zhao L."/>
            <person name="Xing Q."/>
            <person name="Dou J."/>
            <person name="Li Y."/>
            <person name="Mao J."/>
            <person name="Guo H."/>
            <person name="Dou H."/>
            <person name="Li T."/>
            <person name="Mu C."/>
            <person name="Jiang W."/>
            <person name="Fu Q."/>
            <person name="Fu X."/>
            <person name="Miao Y."/>
            <person name="Liu J."/>
            <person name="Yu Q."/>
            <person name="Li R."/>
            <person name="Liao H."/>
            <person name="Li X."/>
            <person name="Kong Y."/>
            <person name="Jiang Z."/>
            <person name="Chourrout D."/>
            <person name="Li R."/>
            <person name="Bao Z."/>
        </authorList>
    </citation>
    <scope>NUCLEOTIDE SEQUENCE [LARGE SCALE GENOMIC DNA]</scope>
    <source>
        <strain evidence="8 9">PY_sf001</strain>
    </source>
</reference>
<dbReference type="OrthoDB" id="10254665at2759"/>
<dbReference type="PANTHER" id="PTHR12945">
    <property type="entry name" value="TRANSLATION INITIATION FACTOR EIF3-RELATED"/>
    <property type="match status" value="1"/>
</dbReference>
<dbReference type="STRING" id="6573.A0A210PPN5"/>